<name>A0ABW5W699_9PSEU</name>
<evidence type="ECO:0000313" key="1">
    <source>
        <dbReference type="EMBL" id="MFD2799467.1"/>
    </source>
</evidence>
<dbReference type="Proteomes" id="UP001597478">
    <property type="component" value="Unassembled WGS sequence"/>
</dbReference>
<organism evidence="1 2">
    <name type="scientific">Prauserella oleivorans</name>
    <dbReference type="NCBI Taxonomy" id="1478153"/>
    <lineage>
        <taxon>Bacteria</taxon>
        <taxon>Bacillati</taxon>
        <taxon>Actinomycetota</taxon>
        <taxon>Actinomycetes</taxon>
        <taxon>Pseudonocardiales</taxon>
        <taxon>Pseudonocardiaceae</taxon>
        <taxon>Prauserella</taxon>
    </lineage>
</organism>
<protein>
    <recommendedName>
        <fullName evidence="3">J domain-containing protein</fullName>
    </recommendedName>
</protein>
<dbReference type="EMBL" id="JBHUOF010000007">
    <property type="protein sequence ID" value="MFD2799467.1"/>
    <property type="molecule type" value="Genomic_DNA"/>
</dbReference>
<accession>A0ABW5W699</accession>
<dbReference type="RefSeq" id="WP_377385457.1">
    <property type="nucleotide sequence ID" value="NZ_JBHSAN010000006.1"/>
</dbReference>
<reference evidence="2" key="1">
    <citation type="journal article" date="2019" name="Int. J. Syst. Evol. Microbiol.">
        <title>The Global Catalogue of Microorganisms (GCM) 10K type strain sequencing project: providing services to taxonomists for standard genome sequencing and annotation.</title>
        <authorList>
            <consortium name="The Broad Institute Genomics Platform"/>
            <consortium name="The Broad Institute Genome Sequencing Center for Infectious Disease"/>
            <person name="Wu L."/>
            <person name="Ma J."/>
        </authorList>
    </citation>
    <scope>NUCLEOTIDE SEQUENCE [LARGE SCALE GENOMIC DNA]</scope>
    <source>
        <strain evidence="2">IBRC-M 10906</strain>
    </source>
</reference>
<sequence>MAGEPFDDRERRAAVRAFARRHHPDIGGDPATFVAGLARLRARTAEPDRGEAPVVFVTRRAGLAGLADRLRTWWRRRRRPPRVR</sequence>
<gene>
    <name evidence="1" type="ORF">ACFS2C_08685</name>
</gene>
<proteinExistence type="predicted"/>
<comment type="caution">
    <text evidence="1">The sequence shown here is derived from an EMBL/GenBank/DDBJ whole genome shotgun (WGS) entry which is preliminary data.</text>
</comment>
<keyword evidence="2" id="KW-1185">Reference proteome</keyword>
<evidence type="ECO:0008006" key="3">
    <source>
        <dbReference type="Google" id="ProtNLM"/>
    </source>
</evidence>
<evidence type="ECO:0000313" key="2">
    <source>
        <dbReference type="Proteomes" id="UP001597478"/>
    </source>
</evidence>